<name>A0A0U3H7A5_9CREN</name>
<dbReference type="EMBL" id="CP013694">
    <property type="protein sequence ID" value="ALU30121.1"/>
    <property type="molecule type" value="Genomic_DNA"/>
</dbReference>
<sequence>MRGQWKFPLSHVKTYGFYILLDILLYMWIKDPIDLIYFEHCVLRVRYSIGLSLLNDDEKNAINVIMTTHDFVVNWHAKIEDKYIFPLFGEKAKPYSNDHLLIERYGNSAIQQRNVEWIKRYVKIVLDHNLNEERNIFIDKVQAKDIMNAILKEMRNYPSYEEITGLKIDFE</sequence>
<dbReference type="AlphaFoldDB" id="A0A0U3H7A5"/>
<dbReference type="STRING" id="1435377.SUSAZ_08335"/>
<proteinExistence type="predicted"/>
<keyword evidence="1" id="KW-0472">Membrane</keyword>
<evidence type="ECO:0000313" key="2">
    <source>
        <dbReference type="EMBL" id="ALU30121.1"/>
    </source>
</evidence>
<feature type="transmembrane region" description="Helical" evidence="1">
    <location>
        <begin position="12"/>
        <end position="29"/>
    </location>
</feature>
<evidence type="ECO:0000313" key="4">
    <source>
        <dbReference type="Proteomes" id="UP000060043"/>
    </source>
</evidence>
<dbReference type="Proteomes" id="UP000065473">
    <property type="component" value="Chromosome"/>
</dbReference>
<keyword evidence="1" id="KW-1133">Transmembrane helix</keyword>
<organism evidence="3 4">
    <name type="scientific">Sulfolobus acidocaldarius</name>
    <dbReference type="NCBI Taxonomy" id="2285"/>
    <lineage>
        <taxon>Archaea</taxon>
        <taxon>Thermoproteota</taxon>
        <taxon>Thermoprotei</taxon>
        <taxon>Sulfolobales</taxon>
        <taxon>Sulfolobaceae</taxon>
        <taxon>Sulfolobus</taxon>
    </lineage>
</organism>
<gene>
    <name evidence="2" type="ORF">ATY89_09370</name>
    <name evidence="3" type="ORF">ATZ20_00780</name>
</gene>
<evidence type="ECO:0000313" key="5">
    <source>
        <dbReference type="Proteomes" id="UP000065473"/>
    </source>
</evidence>
<dbReference type="EMBL" id="CP013695">
    <property type="protein sequence ID" value="ALU30815.1"/>
    <property type="molecule type" value="Genomic_DNA"/>
</dbReference>
<keyword evidence="1" id="KW-0812">Transmembrane</keyword>
<dbReference type="OrthoDB" id="34235at2157"/>
<dbReference type="Proteomes" id="UP000060043">
    <property type="component" value="Chromosome"/>
</dbReference>
<reference evidence="4 5" key="1">
    <citation type="submission" date="2015-12" db="EMBL/GenBank/DDBJ databases">
        <title>A stable core within a dynamic pangenome in Sulfolobus acidocaldarius.</title>
        <authorList>
            <person name="Anderson R."/>
            <person name="Kouris A."/>
            <person name="Seward C."/>
            <person name="Campbell K."/>
            <person name="Whitaker R."/>
        </authorList>
    </citation>
    <scope>NUCLEOTIDE SEQUENCE [LARGE SCALE GENOMIC DNA]</scope>
    <source>
        <strain evidence="2 5">GG12-C01-09</strain>
        <strain evidence="3 4">NG05B_CO5_07</strain>
    </source>
</reference>
<dbReference type="PaxDb" id="1435377-SUSAZ_08335"/>
<protein>
    <submittedName>
        <fullName evidence="3">Cation-binding protein</fullName>
    </submittedName>
</protein>
<evidence type="ECO:0000313" key="3">
    <source>
        <dbReference type="EMBL" id="ALU30815.1"/>
    </source>
</evidence>
<accession>A0A0U3H7A5</accession>
<evidence type="ECO:0000256" key="1">
    <source>
        <dbReference type="SAM" id="Phobius"/>
    </source>
</evidence>